<gene>
    <name evidence="2" type="ORF">KIL84_009781</name>
</gene>
<evidence type="ECO:0000313" key="3">
    <source>
        <dbReference type="Proteomes" id="UP000827986"/>
    </source>
</evidence>
<feature type="compositionally biased region" description="Polar residues" evidence="1">
    <location>
        <begin position="27"/>
        <end position="36"/>
    </location>
</feature>
<name>A0A9D3XLU2_9SAUR</name>
<comment type="caution">
    <text evidence="2">The sequence shown here is derived from an EMBL/GenBank/DDBJ whole genome shotgun (WGS) entry which is preliminary data.</text>
</comment>
<dbReference type="AlphaFoldDB" id="A0A9D3XLU2"/>
<feature type="compositionally biased region" description="Basic and acidic residues" evidence="1">
    <location>
        <begin position="7"/>
        <end position="26"/>
    </location>
</feature>
<organism evidence="2 3">
    <name type="scientific">Mauremys mutica</name>
    <name type="common">yellowpond turtle</name>
    <dbReference type="NCBI Taxonomy" id="74926"/>
    <lineage>
        <taxon>Eukaryota</taxon>
        <taxon>Metazoa</taxon>
        <taxon>Chordata</taxon>
        <taxon>Craniata</taxon>
        <taxon>Vertebrata</taxon>
        <taxon>Euteleostomi</taxon>
        <taxon>Archelosauria</taxon>
        <taxon>Testudinata</taxon>
        <taxon>Testudines</taxon>
        <taxon>Cryptodira</taxon>
        <taxon>Durocryptodira</taxon>
        <taxon>Testudinoidea</taxon>
        <taxon>Geoemydidae</taxon>
        <taxon>Geoemydinae</taxon>
        <taxon>Mauremys</taxon>
    </lineage>
</organism>
<protein>
    <submittedName>
        <fullName evidence="2">Uncharacterized protein</fullName>
    </submittedName>
</protein>
<reference evidence="2" key="1">
    <citation type="submission" date="2021-09" db="EMBL/GenBank/DDBJ databases">
        <title>The genome of Mauremys mutica provides insights into the evolution of semi-aquatic lifestyle.</title>
        <authorList>
            <person name="Gong S."/>
            <person name="Gao Y."/>
        </authorList>
    </citation>
    <scope>NUCLEOTIDE SEQUENCE</scope>
    <source>
        <strain evidence="2">MM-2020</strain>
        <tissue evidence="2">Muscle</tissue>
    </source>
</reference>
<dbReference type="EMBL" id="JAHDVG010000467">
    <property type="protein sequence ID" value="KAH1182027.1"/>
    <property type="molecule type" value="Genomic_DNA"/>
</dbReference>
<keyword evidence="3" id="KW-1185">Reference proteome</keyword>
<evidence type="ECO:0000256" key="1">
    <source>
        <dbReference type="SAM" id="MobiDB-lite"/>
    </source>
</evidence>
<evidence type="ECO:0000313" key="2">
    <source>
        <dbReference type="EMBL" id="KAH1182027.1"/>
    </source>
</evidence>
<sequence>MAGCGEGFDKPRDEKSLKPRNLEQRETAVSGSSVQEDASLDTKGLSLGSQRRHQLPRAHQSELAEDGGDQQQLGEGFSSRNWSATAVKMENTNALSLNSPAPGPATAGSVA</sequence>
<accession>A0A9D3XLU2</accession>
<feature type="region of interest" description="Disordered" evidence="1">
    <location>
        <begin position="1"/>
        <end position="85"/>
    </location>
</feature>
<dbReference type="Proteomes" id="UP000827986">
    <property type="component" value="Unassembled WGS sequence"/>
</dbReference>
<proteinExistence type="predicted"/>